<evidence type="ECO:0000313" key="3">
    <source>
        <dbReference type="Proteomes" id="UP000324222"/>
    </source>
</evidence>
<gene>
    <name evidence="2" type="ORF">E2C01_047494</name>
</gene>
<feature type="compositionally biased region" description="Pro residues" evidence="1">
    <location>
        <begin position="142"/>
        <end position="152"/>
    </location>
</feature>
<organism evidence="2 3">
    <name type="scientific">Portunus trituberculatus</name>
    <name type="common">Swimming crab</name>
    <name type="synonym">Neptunus trituberculatus</name>
    <dbReference type="NCBI Taxonomy" id="210409"/>
    <lineage>
        <taxon>Eukaryota</taxon>
        <taxon>Metazoa</taxon>
        <taxon>Ecdysozoa</taxon>
        <taxon>Arthropoda</taxon>
        <taxon>Crustacea</taxon>
        <taxon>Multicrustacea</taxon>
        <taxon>Malacostraca</taxon>
        <taxon>Eumalacostraca</taxon>
        <taxon>Eucarida</taxon>
        <taxon>Decapoda</taxon>
        <taxon>Pleocyemata</taxon>
        <taxon>Brachyura</taxon>
        <taxon>Eubrachyura</taxon>
        <taxon>Portunoidea</taxon>
        <taxon>Portunidae</taxon>
        <taxon>Portuninae</taxon>
        <taxon>Portunus</taxon>
    </lineage>
</organism>
<sequence length="159" mass="17040">MVRGGIGVPLSVAVLPATRGSERGRERAMGVWKRGKGRDGGSCRGRKEWPCARGFPWRHKPLGSPRSSLAALPARHNRPYTPGSQGDDQINLGGWVTPRGSRPGSVPRASREHKNAECRENGTSGGVEKWLGSSPFLHSPTRSPPSLAPPTPASCEKFS</sequence>
<evidence type="ECO:0000256" key="1">
    <source>
        <dbReference type="SAM" id="MobiDB-lite"/>
    </source>
</evidence>
<dbReference type="EMBL" id="VSRR010011750">
    <property type="protein sequence ID" value="MPC53594.1"/>
    <property type="molecule type" value="Genomic_DNA"/>
</dbReference>
<accession>A0A5B7GAM7</accession>
<reference evidence="2 3" key="1">
    <citation type="submission" date="2019-05" db="EMBL/GenBank/DDBJ databases">
        <title>Another draft genome of Portunus trituberculatus and its Hox gene families provides insights of decapod evolution.</title>
        <authorList>
            <person name="Jeong J.-H."/>
            <person name="Song I."/>
            <person name="Kim S."/>
            <person name="Choi T."/>
            <person name="Kim D."/>
            <person name="Ryu S."/>
            <person name="Kim W."/>
        </authorList>
    </citation>
    <scope>NUCLEOTIDE SEQUENCE [LARGE SCALE GENOMIC DNA]</scope>
    <source>
        <tissue evidence="2">Muscle</tissue>
    </source>
</reference>
<comment type="caution">
    <text evidence="2">The sequence shown here is derived from an EMBL/GenBank/DDBJ whole genome shotgun (WGS) entry which is preliminary data.</text>
</comment>
<name>A0A5B7GAM7_PORTR</name>
<feature type="compositionally biased region" description="Basic and acidic residues" evidence="1">
    <location>
        <begin position="37"/>
        <end position="50"/>
    </location>
</feature>
<dbReference type="AlphaFoldDB" id="A0A5B7GAM7"/>
<keyword evidence="3" id="KW-1185">Reference proteome</keyword>
<protein>
    <submittedName>
        <fullName evidence="2">Uncharacterized protein</fullName>
    </submittedName>
</protein>
<proteinExistence type="predicted"/>
<evidence type="ECO:0000313" key="2">
    <source>
        <dbReference type="EMBL" id="MPC53594.1"/>
    </source>
</evidence>
<feature type="region of interest" description="Disordered" evidence="1">
    <location>
        <begin position="19"/>
        <end position="159"/>
    </location>
</feature>
<dbReference type="Proteomes" id="UP000324222">
    <property type="component" value="Unassembled WGS sequence"/>
</dbReference>
<feature type="compositionally biased region" description="Basic and acidic residues" evidence="1">
    <location>
        <begin position="109"/>
        <end position="120"/>
    </location>
</feature>